<evidence type="ECO:0000256" key="7">
    <source>
        <dbReference type="ARBA" id="ARBA00022777"/>
    </source>
</evidence>
<evidence type="ECO:0000256" key="1">
    <source>
        <dbReference type="ARBA" id="ARBA00004842"/>
    </source>
</evidence>
<dbReference type="InterPro" id="IPR031322">
    <property type="entry name" value="Shikimate/glucono_kinase"/>
</dbReference>
<dbReference type="PROSITE" id="PS01128">
    <property type="entry name" value="SHIKIMATE_KINASE"/>
    <property type="match status" value="1"/>
</dbReference>
<dbReference type="EC" id="2.7.1.71" evidence="3 11"/>
<gene>
    <name evidence="11" type="primary">aroK</name>
    <name evidence="12" type="ORF">Q4528_04585</name>
</gene>
<evidence type="ECO:0000256" key="8">
    <source>
        <dbReference type="ARBA" id="ARBA00022840"/>
    </source>
</evidence>
<keyword evidence="8 11" id="KW-0067">ATP-binding</keyword>
<dbReference type="GO" id="GO:0004765">
    <property type="term" value="F:shikimate kinase activity"/>
    <property type="evidence" value="ECO:0007669"/>
    <property type="project" value="UniProtKB-UniRule"/>
</dbReference>
<protein>
    <recommendedName>
        <fullName evidence="3 11">Shikimate kinase</fullName>
        <shortName evidence="11">SK</shortName>
        <ecNumber evidence="3 11">2.7.1.71</ecNumber>
    </recommendedName>
</protein>
<comment type="caution">
    <text evidence="11">Lacks conserved residue(s) required for the propagation of feature annotation.</text>
</comment>
<comment type="caution">
    <text evidence="12">The sequence shown here is derived from an EMBL/GenBank/DDBJ whole genome shotgun (WGS) entry which is preliminary data.</text>
</comment>
<comment type="pathway">
    <text evidence="1 11">Metabolic intermediate biosynthesis; chorismate biosynthesis; chorismate from D-erythrose 4-phosphate and phosphoenolpyruvate: step 5/7.</text>
</comment>
<keyword evidence="7 11" id="KW-0418">Kinase</keyword>
<dbReference type="SUPFAM" id="SSF52540">
    <property type="entry name" value="P-loop containing nucleoside triphosphate hydrolases"/>
    <property type="match status" value="1"/>
</dbReference>
<dbReference type="Pfam" id="PF01202">
    <property type="entry name" value="SKI"/>
    <property type="match status" value="1"/>
</dbReference>
<keyword evidence="11" id="KW-0963">Cytoplasm</keyword>
<dbReference type="GO" id="GO:0008652">
    <property type="term" value="P:amino acid biosynthetic process"/>
    <property type="evidence" value="ECO:0007669"/>
    <property type="project" value="UniProtKB-KW"/>
</dbReference>
<evidence type="ECO:0000256" key="5">
    <source>
        <dbReference type="ARBA" id="ARBA00022679"/>
    </source>
</evidence>
<keyword evidence="4 11" id="KW-0028">Amino-acid biosynthesis</keyword>
<keyword evidence="9 11" id="KW-0057">Aromatic amino acid biosynthesis</keyword>
<dbReference type="HAMAP" id="MF_00109">
    <property type="entry name" value="Shikimate_kinase"/>
    <property type="match status" value="1"/>
</dbReference>
<comment type="cofactor">
    <cofactor evidence="11">
        <name>Mg(2+)</name>
        <dbReference type="ChEBI" id="CHEBI:18420"/>
    </cofactor>
    <text evidence="11">Binds 1 Mg(2+) ion per subunit.</text>
</comment>
<comment type="subcellular location">
    <subcellularLocation>
        <location evidence="11">Cytoplasm</location>
    </subcellularLocation>
</comment>
<sequence>MLLQLNKTPIILIGFMGTGKTTVGSYMRNQLKLSYMDLDQYIELKEHMTIPQIFDEQGETHFRDLEYKYLKDTLNKFDIISTGGGIIENQASLDLLKLQKNVIWLDCDIEIVFERIVNDPHRPNANNKSLNQLKNLYSSRISRYNEIAFMKVNSNQNVSDIYQEITTSLTSD</sequence>
<dbReference type="PRINTS" id="PR01100">
    <property type="entry name" value="SHIKIMTKNASE"/>
</dbReference>
<feature type="binding site" evidence="11">
    <location>
        <position position="84"/>
    </location>
    <ligand>
        <name>substrate</name>
    </ligand>
</feature>
<accession>A0AAW7YQA4</accession>
<comment type="subunit">
    <text evidence="11">Monomer.</text>
</comment>
<evidence type="ECO:0000256" key="3">
    <source>
        <dbReference type="ARBA" id="ARBA00012154"/>
    </source>
</evidence>
<dbReference type="EMBL" id="JAUOQO010000003">
    <property type="protein sequence ID" value="MDO6573433.1"/>
    <property type="molecule type" value="Genomic_DNA"/>
</dbReference>
<feature type="binding site" evidence="11">
    <location>
        <position position="21"/>
    </location>
    <ligand>
        <name>Mg(2+)</name>
        <dbReference type="ChEBI" id="CHEBI:18420"/>
    </ligand>
</feature>
<feature type="binding site" evidence="11">
    <location>
        <position position="39"/>
    </location>
    <ligand>
        <name>substrate</name>
    </ligand>
</feature>
<organism evidence="12 13">
    <name type="scientific">Staphylococcus pasteuri_A</name>
    <dbReference type="NCBI Taxonomy" id="3062664"/>
    <lineage>
        <taxon>Bacteria</taxon>
        <taxon>Bacillati</taxon>
        <taxon>Bacillota</taxon>
        <taxon>Bacilli</taxon>
        <taxon>Bacillales</taxon>
        <taxon>Staphylococcaceae</taxon>
        <taxon>Staphylococcus</taxon>
    </lineage>
</organism>
<evidence type="ECO:0000256" key="9">
    <source>
        <dbReference type="ARBA" id="ARBA00023141"/>
    </source>
</evidence>
<comment type="function">
    <text evidence="11">Catalyzes the specific phosphorylation of the 3-hydroxyl group of shikimic acid using ATP as a cosubstrate.</text>
</comment>
<dbReference type="GO" id="GO:0005524">
    <property type="term" value="F:ATP binding"/>
    <property type="evidence" value="ECO:0007669"/>
    <property type="project" value="UniProtKB-UniRule"/>
</dbReference>
<proteinExistence type="inferred from homology"/>
<dbReference type="Gene3D" id="3.40.50.300">
    <property type="entry name" value="P-loop containing nucleotide triphosphate hydrolases"/>
    <property type="match status" value="1"/>
</dbReference>
<keyword evidence="11" id="KW-0479">Metal-binding</keyword>
<evidence type="ECO:0000256" key="10">
    <source>
        <dbReference type="ARBA" id="ARBA00048567"/>
    </source>
</evidence>
<dbReference type="PANTHER" id="PTHR21087">
    <property type="entry name" value="SHIKIMATE KINASE"/>
    <property type="match status" value="1"/>
</dbReference>
<dbReference type="Proteomes" id="UP001170310">
    <property type="component" value="Unassembled WGS sequence"/>
</dbReference>
<dbReference type="RefSeq" id="WP_046466730.1">
    <property type="nucleotide sequence ID" value="NZ_JAUOQO010000003.1"/>
</dbReference>
<dbReference type="GO" id="GO:0009423">
    <property type="term" value="P:chorismate biosynthetic process"/>
    <property type="evidence" value="ECO:0007669"/>
    <property type="project" value="UniProtKB-UniRule"/>
</dbReference>
<evidence type="ECO:0000256" key="6">
    <source>
        <dbReference type="ARBA" id="ARBA00022741"/>
    </source>
</evidence>
<evidence type="ECO:0000313" key="13">
    <source>
        <dbReference type="Proteomes" id="UP001170310"/>
    </source>
</evidence>
<feature type="binding site" evidence="11">
    <location>
        <position position="63"/>
    </location>
    <ligand>
        <name>substrate</name>
    </ligand>
</feature>
<dbReference type="InterPro" id="IPR023000">
    <property type="entry name" value="Shikimate_kinase_CS"/>
</dbReference>
<evidence type="ECO:0000256" key="11">
    <source>
        <dbReference type="HAMAP-Rule" id="MF_00109"/>
    </source>
</evidence>
<dbReference type="PANTHER" id="PTHR21087:SF16">
    <property type="entry name" value="SHIKIMATE KINASE 1, CHLOROPLASTIC"/>
    <property type="match status" value="1"/>
</dbReference>
<feature type="binding site" evidence="11">
    <location>
        <position position="140"/>
    </location>
    <ligand>
        <name>substrate</name>
    </ligand>
</feature>
<keyword evidence="11" id="KW-0460">Magnesium</keyword>
<evidence type="ECO:0000256" key="4">
    <source>
        <dbReference type="ARBA" id="ARBA00022605"/>
    </source>
</evidence>
<keyword evidence="13" id="KW-1185">Reference proteome</keyword>
<evidence type="ECO:0000313" key="12">
    <source>
        <dbReference type="EMBL" id="MDO6573433.1"/>
    </source>
</evidence>
<keyword evidence="6 11" id="KW-0547">Nucleotide-binding</keyword>
<dbReference type="InterPro" id="IPR000623">
    <property type="entry name" value="Shikimate_kinase/TSH1"/>
</dbReference>
<name>A0AAW7YQA4_9STAP</name>
<reference evidence="12" key="1">
    <citation type="submission" date="2023-07" db="EMBL/GenBank/DDBJ databases">
        <title>Genome content predicts the carbon catabolic preferences of heterotrophic bacteria.</title>
        <authorList>
            <person name="Gralka M."/>
        </authorList>
    </citation>
    <scope>NUCLEOTIDE SEQUENCE</scope>
    <source>
        <strain evidence="12">E2R20</strain>
    </source>
</reference>
<dbReference type="CDD" id="cd00464">
    <property type="entry name" value="SK"/>
    <property type="match status" value="1"/>
</dbReference>
<dbReference type="AlphaFoldDB" id="A0AAW7YQA4"/>
<feature type="binding site" evidence="11">
    <location>
        <begin position="17"/>
        <end position="22"/>
    </location>
    <ligand>
        <name>ATP</name>
        <dbReference type="ChEBI" id="CHEBI:30616"/>
    </ligand>
</feature>
<dbReference type="InterPro" id="IPR027417">
    <property type="entry name" value="P-loop_NTPase"/>
</dbReference>
<comment type="catalytic activity">
    <reaction evidence="10 11">
        <text>shikimate + ATP = 3-phosphoshikimate + ADP + H(+)</text>
        <dbReference type="Rhea" id="RHEA:13121"/>
        <dbReference type="ChEBI" id="CHEBI:15378"/>
        <dbReference type="ChEBI" id="CHEBI:30616"/>
        <dbReference type="ChEBI" id="CHEBI:36208"/>
        <dbReference type="ChEBI" id="CHEBI:145989"/>
        <dbReference type="ChEBI" id="CHEBI:456216"/>
        <dbReference type="EC" id="2.7.1.71"/>
    </reaction>
</comment>
<dbReference type="GO" id="GO:0009073">
    <property type="term" value="P:aromatic amino acid family biosynthetic process"/>
    <property type="evidence" value="ECO:0007669"/>
    <property type="project" value="UniProtKB-KW"/>
</dbReference>
<comment type="similarity">
    <text evidence="2 11">Belongs to the shikimate kinase family.</text>
</comment>
<keyword evidence="5 11" id="KW-0808">Transferase</keyword>
<dbReference type="GO" id="GO:0005829">
    <property type="term" value="C:cytosol"/>
    <property type="evidence" value="ECO:0007669"/>
    <property type="project" value="TreeGrafter"/>
</dbReference>
<feature type="binding site" evidence="11">
    <location>
        <position position="122"/>
    </location>
    <ligand>
        <name>ATP</name>
        <dbReference type="ChEBI" id="CHEBI:30616"/>
    </ligand>
</feature>
<dbReference type="GO" id="GO:0000287">
    <property type="term" value="F:magnesium ion binding"/>
    <property type="evidence" value="ECO:0007669"/>
    <property type="project" value="UniProtKB-UniRule"/>
</dbReference>
<evidence type="ECO:0000256" key="2">
    <source>
        <dbReference type="ARBA" id="ARBA00006997"/>
    </source>
</evidence>